<comment type="subcellular location">
    <subcellularLocation>
        <location evidence="2">Cell membrane</location>
        <topology evidence="2">Multi-pass membrane protein</topology>
    </subcellularLocation>
</comment>
<keyword evidence="16" id="KW-0594">Phospholipid biosynthesis</keyword>
<feature type="transmembrane region" description="Helical" evidence="19">
    <location>
        <begin position="220"/>
        <end position="246"/>
    </location>
</feature>
<evidence type="ECO:0000256" key="7">
    <source>
        <dbReference type="ARBA" id="ARBA00019373"/>
    </source>
</evidence>
<dbReference type="GO" id="GO:0004605">
    <property type="term" value="F:phosphatidate cytidylyltransferase activity"/>
    <property type="evidence" value="ECO:0007669"/>
    <property type="project" value="UniProtKB-EC"/>
</dbReference>
<evidence type="ECO:0000313" key="21">
    <source>
        <dbReference type="Proteomes" id="UP000823877"/>
    </source>
</evidence>
<evidence type="ECO:0000256" key="5">
    <source>
        <dbReference type="ARBA" id="ARBA00010185"/>
    </source>
</evidence>
<sequence length="288" mass="30898">MKQRVITAIVLLLVLALVVWQINTPLFVIVIAFLSAVAANEIMRCAKISNKFILVFGTAVAAAFPFFASPKVLEPLVSAKVWGGVISAVPSAVYVIATGLIFCLAMLRGYSHTKFEDVAIAFFGSVCVPYAFSVFVKLRDMFVNEQFGIYLIFFALICALGTDVGAQLGGMAFGKHKMSPNISPKKTIEGAACGIVVSIVLNAVAFVIYNRLADAPLDTFGATVILVCCVPVSFLGMMGDLTASVLKRNFGVKDFGKIFPGHGGVMDRFDSSLFTLLLTYVMALIAFC</sequence>
<dbReference type="GO" id="GO:0016024">
    <property type="term" value="P:CDP-diacylglycerol biosynthetic process"/>
    <property type="evidence" value="ECO:0007669"/>
    <property type="project" value="TreeGrafter"/>
</dbReference>
<evidence type="ECO:0000256" key="17">
    <source>
        <dbReference type="ARBA" id="ARBA00023264"/>
    </source>
</evidence>
<evidence type="ECO:0000256" key="1">
    <source>
        <dbReference type="ARBA" id="ARBA00001698"/>
    </source>
</evidence>
<dbReference type="Proteomes" id="UP000823877">
    <property type="component" value="Unassembled WGS sequence"/>
</dbReference>
<dbReference type="EC" id="2.7.7.41" evidence="6 18"/>
<comment type="pathway">
    <text evidence="3 18">Phospholipid metabolism; CDP-diacylglycerol biosynthesis; CDP-diacylglycerol from sn-glycerol 3-phosphate: step 3/3.</text>
</comment>
<keyword evidence="8" id="KW-1003">Cell membrane</keyword>
<protein>
    <recommendedName>
        <fullName evidence="7 18">Phosphatidate cytidylyltransferase</fullName>
        <ecNumber evidence="6 18">2.7.7.41</ecNumber>
    </recommendedName>
</protein>
<feature type="transmembrane region" description="Helical" evidence="19">
    <location>
        <begin position="52"/>
        <end position="69"/>
    </location>
</feature>
<evidence type="ECO:0000256" key="6">
    <source>
        <dbReference type="ARBA" id="ARBA00012487"/>
    </source>
</evidence>
<dbReference type="InterPro" id="IPR000374">
    <property type="entry name" value="PC_trans"/>
</dbReference>
<feature type="transmembrane region" description="Helical" evidence="19">
    <location>
        <begin position="147"/>
        <end position="166"/>
    </location>
</feature>
<dbReference type="PANTHER" id="PTHR46382:SF1">
    <property type="entry name" value="PHOSPHATIDATE CYTIDYLYLTRANSFERASE"/>
    <property type="match status" value="1"/>
</dbReference>
<evidence type="ECO:0000256" key="10">
    <source>
        <dbReference type="ARBA" id="ARBA00022679"/>
    </source>
</evidence>
<name>A0A9D2MG96_9FIRM</name>
<keyword evidence="10 18" id="KW-0808">Transferase</keyword>
<evidence type="ECO:0000256" key="11">
    <source>
        <dbReference type="ARBA" id="ARBA00022692"/>
    </source>
</evidence>
<proteinExistence type="inferred from homology"/>
<keyword evidence="14" id="KW-0443">Lipid metabolism</keyword>
<dbReference type="AlphaFoldDB" id="A0A9D2MG96"/>
<evidence type="ECO:0000256" key="12">
    <source>
        <dbReference type="ARBA" id="ARBA00022695"/>
    </source>
</evidence>
<keyword evidence="17" id="KW-1208">Phospholipid metabolism</keyword>
<reference evidence="20" key="2">
    <citation type="submission" date="2021-04" db="EMBL/GenBank/DDBJ databases">
        <authorList>
            <person name="Gilroy R."/>
        </authorList>
    </citation>
    <scope>NUCLEOTIDE SEQUENCE</scope>
    <source>
        <strain evidence="20">CHK188-16595</strain>
    </source>
</reference>
<evidence type="ECO:0000256" key="9">
    <source>
        <dbReference type="ARBA" id="ARBA00022516"/>
    </source>
</evidence>
<evidence type="ECO:0000256" key="19">
    <source>
        <dbReference type="SAM" id="Phobius"/>
    </source>
</evidence>
<reference evidence="20" key="1">
    <citation type="journal article" date="2021" name="PeerJ">
        <title>Extensive microbial diversity within the chicken gut microbiome revealed by metagenomics and culture.</title>
        <authorList>
            <person name="Gilroy R."/>
            <person name="Ravi A."/>
            <person name="Getino M."/>
            <person name="Pursley I."/>
            <person name="Horton D.L."/>
            <person name="Alikhan N.F."/>
            <person name="Baker D."/>
            <person name="Gharbi K."/>
            <person name="Hall N."/>
            <person name="Watson M."/>
            <person name="Adriaenssens E.M."/>
            <person name="Foster-Nyarko E."/>
            <person name="Jarju S."/>
            <person name="Secka A."/>
            <person name="Antonio M."/>
            <person name="Oren A."/>
            <person name="Chaudhuri R.R."/>
            <person name="La Ragione R."/>
            <person name="Hildebrand F."/>
            <person name="Pallen M.J."/>
        </authorList>
    </citation>
    <scope>NUCLEOTIDE SEQUENCE</scope>
    <source>
        <strain evidence="20">CHK188-16595</strain>
    </source>
</reference>
<evidence type="ECO:0000256" key="14">
    <source>
        <dbReference type="ARBA" id="ARBA00023098"/>
    </source>
</evidence>
<keyword evidence="11 18" id="KW-0812">Transmembrane</keyword>
<dbReference type="EMBL" id="DWXN01000002">
    <property type="protein sequence ID" value="HJB74230.1"/>
    <property type="molecule type" value="Genomic_DNA"/>
</dbReference>
<keyword evidence="13 19" id="KW-1133">Transmembrane helix</keyword>
<feature type="transmembrane region" description="Helical" evidence="19">
    <location>
        <begin position="26"/>
        <end position="43"/>
    </location>
</feature>
<evidence type="ECO:0000256" key="8">
    <source>
        <dbReference type="ARBA" id="ARBA00022475"/>
    </source>
</evidence>
<evidence type="ECO:0000256" key="16">
    <source>
        <dbReference type="ARBA" id="ARBA00023209"/>
    </source>
</evidence>
<keyword evidence="12 18" id="KW-0548">Nucleotidyltransferase</keyword>
<evidence type="ECO:0000256" key="3">
    <source>
        <dbReference type="ARBA" id="ARBA00005119"/>
    </source>
</evidence>
<evidence type="ECO:0000256" key="2">
    <source>
        <dbReference type="ARBA" id="ARBA00004651"/>
    </source>
</evidence>
<keyword evidence="15 19" id="KW-0472">Membrane</keyword>
<dbReference type="Pfam" id="PF01148">
    <property type="entry name" value="CTP_transf_1"/>
    <property type="match status" value="1"/>
</dbReference>
<comment type="pathway">
    <text evidence="4">Lipid metabolism.</text>
</comment>
<evidence type="ECO:0000256" key="13">
    <source>
        <dbReference type="ARBA" id="ARBA00022989"/>
    </source>
</evidence>
<comment type="caution">
    <text evidence="20">The sequence shown here is derived from an EMBL/GenBank/DDBJ whole genome shotgun (WGS) entry which is preliminary data.</text>
</comment>
<keyword evidence="9" id="KW-0444">Lipid biosynthesis</keyword>
<dbReference type="PANTHER" id="PTHR46382">
    <property type="entry name" value="PHOSPHATIDATE CYTIDYLYLTRANSFERASE"/>
    <property type="match status" value="1"/>
</dbReference>
<evidence type="ECO:0000256" key="18">
    <source>
        <dbReference type="RuleBase" id="RU003938"/>
    </source>
</evidence>
<feature type="transmembrane region" description="Helical" evidence="19">
    <location>
        <begin position="187"/>
        <end position="208"/>
    </location>
</feature>
<feature type="transmembrane region" description="Helical" evidence="19">
    <location>
        <begin position="118"/>
        <end position="135"/>
    </location>
</feature>
<feature type="transmembrane region" description="Helical" evidence="19">
    <location>
        <begin position="81"/>
        <end position="106"/>
    </location>
</feature>
<comment type="similarity">
    <text evidence="5 18">Belongs to the CDS family.</text>
</comment>
<evidence type="ECO:0000313" key="20">
    <source>
        <dbReference type="EMBL" id="HJB74230.1"/>
    </source>
</evidence>
<accession>A0A9D2MG96</accession>
<gene>
    <name evidence="20" type="ORF">IAA37_00965</name>
</gene>
<evidence type="ECO:0000256" key="4">
    <source>
        <dbReference type="ARBA" id="ARBA00005189"/>
    </source>
</evidence>
<dbReference type="PROSITE" id="PS01315">
    <property type="entry name" value="CDS"/>
    <property type="match status" value="1"/>
</dbReference>
<dbReference type="GO" id="GO:0005886">
    <property type="term" value="C:plasma membrane"/>
    <property type="evidence" value="ECO:0007669"/>
    <property type="project" value="UniProtKB-SubCell"/>
</dbReference>
<evidence type="ECO:0000256" key="15">
    <source>
        <dbReference type="ARBA" id="ARBA00023136"/>
    </source>
</evidence>
<comment type="catalytic activity">
    <reaction evidence="1 18">
        <text>a 1,2-diacyl-sn-glycero-3-phosphate + CTP + H(+) = a CDP-1,2-diacyl-sn-glycerol + diphosphate</text>
        <dbReference type="Rhea" id="RHEA:16229"/>
        <dbReference type="ChEBI" id="CHEBI:15378"/>
        <dbReference type="ChEBI" id="CHEBI:33019"/>
        <dbReference type="ChEBI" id="CHEBI:37563"/>
        <dbReference type="ChEBI" id="CHEBI:58332"/>
        <dbReference type="ChEBI" id="CHEBI:58608"/>
        <dbReference type="EC" id="2.7.7.41"/>
    </reaction>
</comment>
<organism evidence="20 21">
    <name type="scientific">Candidatus Eubacterium faecale</name>
    <dbReference type="NCBI Taxonomy" id="2838568"/>
    <lineage>
        <taxon>Bacteria</taxon>
        <taxon>Bacillati</taxon>
        <taxon>Bacillota</taxon>
        <taxon>Clostridia</taxon>
        <taxon>Eubacteriales</taxon>
        <taxon>Eubacteriaceae</taxon>
        <taxon>Eubacterium</taxon>
    </lineage>
</organism>